<proteinExistence type="predicted"/>
<organism evidence="1 2">
    <name type="scientific">Venustampulla echinocandica</name>
    <dbReference type="NCBI Taxonomy" id="2656787"/>
    <lineage>
        <taxon>Eukaryota</taxon>
        <taxon>Fungi</taxon>
        <taxon>Dikarya</taxon>
        <taxon>Ascomycota</taxon>
        <taxon>Pezizomycotina</taxon>
        <taxon>Leotiomycetes</taxon>
        <taxon>Helotiales</taxon>
        <taxon>Pleuroascaceae</taxon>
        <taxon>Venustampulla</taxon>
    </lineage>
</organism>
<comment type="caution">
    <text evidence="1">The sequence shown here is derived from an EMBL/GenBank/DDBJ whole genome shotgun (WGS) entry which is preliminary data.</text>
</comment>
<dbReference type="GeneID" id="43594751"/>
<dbReference type="STRING" id="2656787.A0A370U2F6"/>
<accession>A0A370U2F6</accession>
<dbReference type="OrthoDB" id="3511743at2759"/>
<keyword evidence="2" id="KW-1185">Reference proteome</keyword>
<sequence length="359" mass="40925">MPPPGNLLRSHAGLELPSEVCLAVFEHAVEDDPRSAATLMQISKTFHSLLKTYEKSITKLLSSNDSWLEYVNAKQHMLLSSCIFPGDATVTMFTYGWYREVRFRSAITDLLIEHDITAMDDTTTNDWPSLDVPRSELRARAVEFKKRSFSLMYRLVDTTAGMVTKQEVRAQQAQFLASLSATELAMLGCMVEVIGQGFFAYTRKLVLSSFCKTIVNERYQVVPLSSMDLHNVPTPVPPFDWDELLNGQNWITEYACVFEDRVQRFGPYFAWAYVTSSQARKLRPDHWVNSELQQGIHDLNAYEGGYTMAYASLQSVVWRTFCGKIQCSLEDSWDAAKKMVELEMVQFRIEACDTKMGMD</sequence>
<dbReference type="AlphaFoldDB" id="A0A370U2F6"/>
<reference evidence="1 2" key="1">
    <citation type="journal article" date="2018" name="IMA Fungus">
        <title>IMA Genome-F 9: Draft genome sequence of Annulohypoxylon stygium, Aspergillus mulundensis, Berkeleyomyces basicola (syn. Thielaviopsis basicola), Ceratocystis smalleyi, two Cercospora beticola strains, Coleophoma cylindrospora, Fusarium fracticaudum, Phialophora cf. hyalina, and Morchella septimelata.</title>
        <authorList>
            <person name="Wingfield B.D."/>
            <person name="Bills G.F."/>
            <person name="Dong Y."/>
            <person name="Huang W."/>
            <person name="Nel W.J."/>
            <person name="Swalarsk-Parry B.S."/>
            <person name="Vaghefi N."/>
            <person name="Wilken P.M."/>
            <person name="An Z."/>
            <person name="de Beer Z.W."/>
            <person name="De Vos L."/>
            <person name="Chen L."/>
            <person name="Duong T.A."/>
            <person name="Gao Y."/>
            <person name="Hammerbacher A."/>
            <person name="Kikkert J.R."/>
            <person name="Li Y."/>
            <person name="Li H."/>
            <person name="Li K."/>
            <person name="Li Q."/>
            <person name="Liu X."/>
            <person name="Ma X."/>
            <person name="Naidoo K."/>
            <person name="Pethybridge S.J."/>
            <person name="Sun J."/>
            <person name="Steenkamp E.T."/>
            <person name="van der Nest M.A."/>
            <person name="van Wyk S."/>
            <person name="Wingfield M.J."/>
            <person name="Xiong C."/>
            <person name="Yue Q."/>
            <person name="Zhang X."/>
        </authorList>
    </citation>
    <scope>NUCLEOTIDE SEQUENCE [LARGE SCALE GENOMIC DNA]</scope>
    <source>
        <strain evidence="1 2">BP 5553</strain>
    </source>
</reference>
<name>A0A370U2F6_9HELO</name>
<dbReference type="RefSeq" id="XP_031874579.1">
    <property type="nucleotide sequence ID" value="XM_032010525.1"/>
</dbReference>
<dbReference type="Proteomes" id="UP000254866">
    <property type="component" value="Unassembled WGS sequence"/>
</dbReference>
<evidence type="ECO:0000313" key="1">
    <source>
        <dbReference type="EMBL" id="RDL41923.1"/>
    </source>
</evidence>
<protein>
    <submittedName>
        <fullName evidence="1">Uncharacterized protein</fullName>
    </submittedName>
</protein>
<evidence type="ECO:0000313" key="2">
    <source>
        <dbReference type="Proteomes" id="UP000254866"/>
    </source>
</evidence>
<dbReference type="EMBL" id="NPIC01000001">
    <property type="protein sequence ID" value="RDL41923.1"/>
    <property type="molecule type" value="Genomic_DNA"/>
</dbReference>
<gene>
    <name evidence="1" type="ORF">BP5553_01902</name>
</gene>